<dbReference type="AlphaFoldDB" id="A0A1I5CAZ6"/>
<reference evidence="1 2" key="1">
    <citation type="submission" date="2016-10" db="EMBL/GenBank/DDBJ databases">
        <authorList>
            <person name="de Groot N.N."/>
        </authorList>
    </citation>
    <scope>NUCLEOTIDE SEQUENCE [LARGE SCALE GENOMIC DNA]</scope>
    <source>
        <strain evidence="1 2">CGMCC 1.9157</strain>
    </source>
</reference>
<evidence type="ECO:0000313" key="1">
    <source>
        <dbReference type="EMBL" id="SFN84056.1"/>
    </source>
</evidence>
<dbReference type="Proteomes" id="UP000199236">
    <property type="component" value="Unassembled WGS sequence"/>
</dbReference>
<dbReference type="EMBL" id="FOVR01000002">
    <property type="protein sequence ID" value="SFN84056.1"/>
    <property type="molecule type" value="Genomic_DNA"/>
</dbReference>
<organism evidence="1 2">
    <name type="scientific">Cohaesibacter marisflavi</name>
    <dbReference type="NCBI Taxonomy" id="655353"/>
    <lineage>
        <taxon>Bacteria</taxon>
        <taxon>Pseudomonadati</taxon>
        <taxon>Pseudomonadota</taxon>
        <taxon>Alphaproteobacteria</taxon>
        <taxon>Hyphomicrobiales</taxon>
        <taxon>Cohaesibacteraceae</taxon>
    </lineage>
</organism>
<gene>
    <name evidence="1" type="ORF">SAMN04488056_102173</name>
</gene>
<proteinExistence type="predicted"/>
<keyword evidence="2" id="KW-1185">Reference proteome</keyword>
<evidence type="ECO:0008006" key="3">
    <source>
        <dbReference type="Google" id="ProtNLM"/>
    </source>
</evidence>
<protein>
    <recommendedName>
        <fullName evidence="3">FlgN protein</fullName>
    </recommendedName>
</protein>
<dbReference type="STRING" id="655353.SAMN04488056_102173"/>
<sequence>MQTSIQENTGQSVDLAVVPEGATDGVQTPLMSLSESEERILECVQRAIRAVSRETKALREEKNVDLRAHSDEKSRILLELSRLTEMVNVKTLSSSVTSELLVLRKLLDENQKVLQKHLEAVREITEVLSKAMLAAESDGTYGAQPTE</sequence>
<dbReference type="RefSeq" id="WP_139229198.1">
    <property type="nucleotide sequence ID" value="NZ_FOVR01000002.1"/>
</dbReference>
<accession>A0A1I5CAZ6</accession>
<dbReference type="OrthoDB" id="8451573at2"/>
<name>A0A1I5CAZ6_9HYPH</name>
<evidence type="ECO:0000313" key="2">
    <source>
        <dbReference type="Proteomes" id="UP000199236"/>
    </source>
</evidence>